<protein>
    <recommendedName>
        <fullName evidence="1">DUF5666 domain-containing protein</fullName>
    </recommendedName>
</protein>
<sequence length="250" mass="25925">MAGTVVVFDQTVVVGADTLIDPVFAGGLAGIANGTAVEVFGSFDAARSRFVATRIAPRDGTLAAYKVRGPVASLDTTARTFRVGTAQFSYDGTLPLLAEGAYLRVQAQTQAVAGRWPVRTVEAGVRALPDLERVKLRGGITRYATDADFDLNGQRVDARTANFIGRPGDLALGKTVVVDGASAGGVLIASKVRLDERGSGGQGSITLQGAIESLNTSARNFVLRGSTVDYSGNSVQFEGGDADDWPTAAA</sequence>
<dbReference type="Proteomes" id="UP000321832">
    <property type="component" value="Unassembled WGS sequence"/>
</dbReference>
<organism evidence="2 3">
    <name type="scientific">Piscinibacter aquaticus</name>
    <dbReference type="NCBI Taxonomy" id="392597"/>
    <lineage>
        <taxon>Bacteria</taxon>
        <taxon>Pseudomonadati</taxon>
        <taxon>Pseudomonadota</taxon>
        <taxon>Betaproteobacteria</taxon>
        <taxon>Burkholderiales</taxon>
        <taxon>Sphaerotilaceae</taxon>
        <taxon>Piscinibacter</taxon>
    </lineage>
</organism>
<dbReference type="AlphaFoldDB" id="A0A5C6TXS5"/>
<dbReference type="Pfam" id="PF18914">
    <property type="entry name" value="DUF5666"/>
    <property type="match status" value="2"/>
</dbReference>
<dbReference type="InterPro" id="IPR043724">
    <property type="entry name" value="DUF5666"/>
</dbReference>
<evidence type="ECO:0000313" key="3">
    <source>
        <dbReference type="Proteomes" id="UP000321832"/>
    </source>
</evidence>
<accession>A0A5C6TXS5</accession>
<proteinExistence type="predicted"/>
<keyword evidence="3" id="KW-1185">Reference proteome</keyword>
<name>A0A5C6TXS5_9BURK</name>
<comment type="caution">
    <text evidence="2">The sequence shown here is derived from an EMBL/GenBank/DDBJ whole genome shotgun (WGS) entry which is preliminary data.</text>
</comment>
<reference evidence="2 3" key="1">
    <citation type="submission" date="2019-08" db="EMBL/GenBank/DDBJ databases">
        <authorList>
            <person name="Khan S.A."/>
            <person name="Jeon C.O."/>
            <person name="Jeong S.E."/>
        </authorList>
    </citation>
    <scope>NUCLEOTIDE SEQUENCE [LARGE SCALE GENOMIC DNA]</scope>
    <source>
        <strain evidence="3">IMCC1728</strain>
    </source>
</reference>
<evidence type="ECO:0000313" key="2">
    <source>
        <dbReference type="EMBL" id="TXC65343.1"/>
    </source>
</evidence>
<evidence type="ECO:0000259" key="1">
    <source>
        <dbReference type="Pfam" id="PF18914"/>
    </source>
</evidence>
<gene>
    <name evidence="2" type="ORF">FSC37_02135</name>
</gene>
<dbReference type="EMBL" id="VOPW01000001">
    <property type="protein sequence ID" value="TXC65343.1"/>
    <property type="molecule type" value="Genomic_DNA"/>
</dbReference>
<feature type="domain" description="DUF5666" evidence="1">
    <location>
        <begin position="3"/>
        <end position="55"/>
    </location>
</feature>
<feature type="domain" description="DUF5666" evidence="1">
    <location>
        <begin position="138"/>
        <end position="192"/>
    </location>
</feature>